<dbReference type="InterPro" id="IPR009187">
    <property type="entry name" value="Prok_Ku"/>
</dbReference>
<sequence length="257" mass="29530">MKAIWKGSINFGLVNIPIKLYSATQSSTLDLDMLDRSDHAPIRFKRVNENSGKEVPWENIVKGYKYQDDYVILEEADFEEASPEKSKTIQIENFLELKDVDPMYFESPYYVEPEKGGMKAYSLLHQALEKTQKAGLARFVLRTSEYLCLIRSIKKGLVIQKIRFPEEIRNMDELSIEEPAINKKELDMALALIKEYTTPFDLSSFKNSYTESLLNIIKAKAAGKRPTIRKIKAETVKKSDDLMDQLMKSLSVKKKVS</sequence>
<proteinExistence type="inferred from homology"/>
<dbReference type="EMBL" id="FXSZ01000006">
    <property type="protein sequence ID" value="SMO69771.1"/>
    <property type="molecule type" value="Genomic_DNA"/>
</dbReference>
<keyword evidence="2" id="KW-0227">DNA damage</keyword>
<dbReference type="RefSeq" id="WP_142604172.1">
    <property type="nucleotide sequence ID" value="NZ_FXSZ01000006.1"/>
</dbReference>
<gene>
    <name evidence="2" type="primary">ku</name>
    <name evidence="4" type="ORF">SAMN06265350_106218</name>
</gene>
<dbReference type="Gene3D" id="2.40.290.10">
    <property type="match status" value="1"/>
</dbReference>
<keyword evidence="2" id="KW-0234">DNA repair</keyword>
<reference evidence="4 5" key="1">
    <citation type="submission" date="2017-05" db="EMBL/GenBank/DDBJ databases">
        <authorList>
            <person name="Varghese N."/>
            <person name="Submissions S."/>
        </authorList>
    </citation>
    <scope>NUCLEOTIDE SEQUENCE [LARGE SCALE GENOMIC DNA]</scope>
    <source>
        <strain evidence="4 5">DSM 21342</strain>
    </source>
</reference>
<organism evidence="4 5">
    <name type="scientific">Solitalea koreensis</name>
    <dbReference type="NCBI Taxonomy" id="543615"/>
    <lineage>
        <taxon>Bacteria</taxon>
        <taxon>Pseudomonadati</taxon>
        <taxon>Bacteroidota</taxon>
        <taxon>Sphingobacteriia</taxon>
        <taxon>Sphingobacteriales</taxon>
        <taxon>Sphingobacteriaceae</taxon>
        <taxon>Solitalea</taxon>
    </lineage>
</organism>
<dbReference type="CDD" id="cd00789">
    <property type="entry name" value="KU_like"/>
    <property type="match status" value="1"/>
</dbReference>
<name>A0A521DF51_9SPHI</name>
<dbReference type="GO" id="GO:0003690">
    <property type="term" value="F:double-stranded DNA binding"/>
    <property type="evidence" value="ECO:0007669"/>
    <property type="project" value="UniProtKB-UniRule"/>
</dbReference>
<comment type="function">
    <text evidence="2">With LigD forms a non-homologous end joining (NHEJ) DNA repair enzyme, which repairs dsDNA breaks with reduced fidelity. Binds linear dsDNA with 5'- and 3'- overhangs but not closed circular dsDNA nor ssDNA. Recruits and stimulates the ligase activity of LigD.</text>
</comment>
<keyword evidence="2" id="KW-0233">DNA recombination</keyword>
<dbReference type="InterPro" id="IPR016194">
    <property type="entry name" value="SPOC-like_C_dom_sf"/>
</dbReference>
<dbReference type="Pfam" id="PF02735">
    <property type="entry name" value="Ku"/>
    <property type="match status" value="1"/>
</dbReference>
<evidence type="ECO:0000256" key="1">
    <source>
        <dbReference type="ARBA" id="ARBA00023125"/>
    </source>
</evidence>
<evidence type="ECO:0000256" key="2">
    <source>
        <dbReference type="HAMAP-Rule" id="MF_01875"/>
    </source>
</evidence>
<comment type="similarity">
    <text evidence="2">Belongs to the prokaryotic Ku family.</text>
</comment>
<feature type="domain" description="Ku" evidence="3">
    <location>
        <begin position="52"/>
        <end position="179"/>
    </location>
</feature>
<evidence type="ECO:0000313" key="4">
    <source>
        <dbReference type="EMBL" id="SMO69771.1"/>
    </source>
</evidence>
<evidence type="ECO:0000313" key="5">
    <source>
        <dbReference type="Proteomes" id="UP000315971"/>
    </source>
</evidence>
<dbReference type="GO" id="GO:0006310">
    <property type="term" value="P:DNA recombination"/>
    <property type="evidence" value="ECO:0007669"/>
    <property type="project" value="UniProtKB-KW"/>
</dbReference>
<dbReference type="NCBIfam" id="TIGR02772">
    <property type="entry name" value="Ku_bact"/>
    <property type="match status" value="1"/>
</dbReference>
<dbReference type="OrthoDB" id="9795084at2"/>
<keyword evidence="1 2" id="KW-0238">DNA-binding</keyword>
<dbReference type="SUPFAM" id="SSF100939">
    <property type="entry name" value="SPOC domain-like"/>
    <property type="match status" value="1"/>
</dbReference>
<dbReference type="AlphaFoldDB" id="A0A521DF51"/>
<evidence type="ECO:0000259" key="3">
    <source>
        <dbReference type="SMART" id="SM00559"/>
    </source>
</evidence>
<keyword evidence="5" id="KW-1185">Reference proteome</keyword>
<dbReference type="PANTHER" id="PTHR41251">
    <property type="entry name" value="NON-HOMOLOGOUS END JOINING PROTEIN KU"/>
    <property type="match status" value="1"/>
</dbReference>
<dbReference type="GO" id="GO:0006303">
    <property type="term" value="P:double-strand break repair via nonhomologous end joining"/>
    <property type="evidence" value="ECO:0007669"/>
    <property type="project" value="UniProtKB-UniRule"/>
</dbReference>
<dbReference type="Proteomes" id="UP000315971">
    <property type="component" value="Unassembled WGS sequence"/>
</dbReference>
<dbReference type="PIRSF" id="PIRSF006493">
    <property type="entry name" value="Prok_Ku"/>
    <property type="match status" value="1"/>
</dbReference>
<dbReference type="InterPro" id="IPR006164">
    <property type="entry name" value="DNA_bd_Ku70/Ku80"/>
</dbReference>
<dbReference type="PANTHER" id="PTHR41251:SF1">
    <property type="entry name" value="NON-HOMOLOGOUS END JOINING PROTEIN KU"/>
    <property type="match status" value="1"/>
</dbReference>
<dbReference type="SMART" id="SM00559">
    <property type="entry name" value="Ku78"/>
    <property type="match status" value="1"/>
</dbReference>
<protein>
    <recommendedName>
        <fullName evidence="2">Non-homologous end joining protein Ku</fullName>
    </recommendedName>
</protein>
<dbReference type="HAMAP" id="MF_01875">
    <property type="entry name" value="Prokaryotic_Ku"/>
    <property type="match status" value="1"/>
</dbReference>
<comment type="subunit">
    <text evidence="2">Homodimer. Interacts with LigD.</text>
</comment>
<accession>A0A521DF51</accession>